<dbReference type="AlphaFoldDB" id="A0A7S3LI07"/>
<feature type="transmembrane region" description="Helical" evidence="2">
    <location>
        <begin position="47"/>
        <end position="71"/>
    </location>
</feature>
<keyword evidence="2" id="KW-0472">Membrane</keyword>
<feature type="compositionally biased region" description="Polar residues" evidence="1">
    <location>
        <begin position="111"/>
        <end position="129"/>
    </location>
</feature>
<protein>
    <submittedName>
        <fullName evidence="3">Uncharacterized protein</fullName>
    </submittedName>
</protein>
<organism evidence="3">
    <name type="scientific">Amphora coffeiformis</name>
    <dbReference type="NCBI Taxonomy" id="265554"/>
    <lineage>
        <taxon>Eukaryota</taxon>
        <taxon>Sar</taxon>
        <taxon>Stramenopiles</taxon>
        <taxon>Ochrophyta</taxon>
        <taxon>Bacillariophyta</taxon>
        <taxon>Bacillariophyceae</taxon>
        <taxon>Bacillariophycidae</taxon>
        <taxon>Thalassiophysales</taxon>
        <taxon>Catenulaceae</taxon>
        <taxon>Amphora</taxon>
    </lineage>
</organism>
<keyword evidence="2" id="KW-1133">Transmembrane helix</keyword>
<name>A0A7S3LI07_9STRA</name>
<proteinExistence type="predicted"/>
<dbReference type="EMBL" id="HBIM01024978">
    <property type="protein sequence ID" value="CAE0421926.1"/>
    <property type="molecule type" value="Transcribed_RNA"/>
</dbReference>
<reference evidence="3" key="1">
    <citation type="submission" date="2021-01" db="EMBL/GenBank/DDBJ databases">
        <authorList>
            <person name="Corre E."/>
            <person name="Pelletier E."/>
            <person name="Niang G."/>
            <person name="Scheremetjew M."/>
            <person name="Finn R."/>
            <person name="Kale V."/>
            <person name="Holt S."/>
            <person name="Cochrane G."/>
            <person name="Meng A."/>
            <person name="Brown T."/>
            <person name="Cohen L."/>
        </authorList>
    </citation>
    <scope>NUCLEOTIDE SEQUENCE</scope>
    <source>
        <strain evidence="3">CCMP127</strain>
    </source>
</reference>
<evidence type="ECO:0000313" key="3">
    <source>
        <dbReference type="EMBL" id="CAE0421926.1"/>
    </source>
</evidence>
<evidence type="ECO:0000256" key="1">
    <source>
        <dbReference type="SAM" id="MobiDB-lite"/>
    </source>
</evidence>
<gene>
    <name evidence="3" type="ORF">ACOF00016_LOCUS18540</name>
</gene>
<accession>A0A7S3LI07</accession>
<feature type="compositionally biased region" description="Acidic residues" evidence="1">
    <location>
        <begin position="94"/>
        <end position="109"/>
    </location>
</feature>
<sequence length="129" mass="14041">MEDHHSLASDMTSSGFTNCTQQQLQHNNETVLCSAGIVKHDRSSANFYFMLAFLLLLTVVPAIFSVIYTFAAKKDTQDMPSSASDGDTVVLEKEYEEDDLDGDDGDEEAPTCSTHNSETGSDTETVGGY</sequence>
<keyword evidence="2" id="KW-0812">Transmembrane</keyword>
<feature type="region of interest" description="Disordered" evidence="1">
    <location>
        <begin position="75"/>
        <end position="129"/>
    </location>
</feature>
<evidence type="ECO:0000256" key="2">
    <source>
        <dbReference type="SAM" id="Phobius"/>
    </source>
</evidence>